<reference evidence="2 3" key="1">
    <citation type="submission" date="2024-03" db="EMBL/GenBank/DDBJ databases">
        <title>Human intestinal bacterial collection.</title>
        <authorList>
            <person name="Pauvert C."/>
            <person name="Hitch T.C.A."/>
            <person name="Clavel T."/>
        </authorList>
    </citation>
    <scope>NUCLEOTIDE SEQUENCE [LARGE SCALE GENOMIC DNA]</scope>
    <source>
        <strain evidence="2 3">CLA-AP-H34</strain>
    </source>
</reference>
<dbReference type="SUPFAM" id="SSF140931">
    <property type="entry name" value="Fic-like"/>
    <property type="match status" value="1"/>
</dbReference>
<evidence type="ECO:0000313" key="3">
    <source>
        <dbReference type="Proteomes" id="UP001440599"/>
    </source>
</evidence>
<dbReference type="PANTHER" id="PTHR13504:SF40">
    <property type="entry name" value="FIDO DOMAIN-CONTAINING PROTEIN"/>
    <property type="match status" value="1"/>
</dbReference>
<evidence type="ECO:0000259" key="1">
    <source>
        <dbReference type="PROSITE" id="PS51459"/>
    </source>
</evidence>
<evidence type="ECO:0000313" key="2">
    <source>
        <dbReference type="EMBL" id="MEQ2454926.1"/>
    </source>
</evidence>
<proteinExistence type="predicted"/>
<keyword evidence="3" id="KW-1185">Reference proteome</keyword>
<organism evidence="2 3">
    <name type="scientific">Flavonifractor hominis</name>
    <dbReference type="NCBI Taxonomy" id="3133178"/>
    <lineage>
        <taxon>Bacteria</taxon>
        <taxon>Bacillati</taxon>
        <taxon>Bacillota</taxon>
        <taxon>Clostridia</taxon>
        <taxon>Eubacteriales</taxon>
        <taxon>Oscillospiraceae</taxon>
        <taxon>Flavonifractor</taxon>
    </lineage>
</organism>
<dbReference type="Proteomes" id="UP001440599">
    <property type="component" value="Unassembled WGS sequence"/>
</dbReference>
<sequence length="400" mass="46790">MDYIGLSKLFYQNKDTYEQVYQQRFHSEYAVHLDFEVNRNPAFFIQTPQTYQMLTNILRMNKKVSNLCQALPGAALYQFSRRCLIDEITLTNNIEGVRSTRKEISDILDELGRKGKEKRFYGLVQKYNMLMTKEELPLDSCQDVREIYNELVLAEVTQEEPGDIPDGKLFRKGPVSIYSPSQKEIHKGLYPEERILQAMEQALRFLGDDSCEILFRISIFHYLLEYIHPFYDGNGRLGRFICSYLLAQELEPVTGYRISYTIKENMKDYYQAFTICNDPLNRGDLTPFLHMFLKIVEESVDKLKSSLMEGVIRLNRNLEKIPELVQENDESLKELYSLLIQATLFSEFGVPTKVILKHVNISRSTLKTKLEKIPSELLVKEKRGRVNYYSLDVQKLENKN</sequence>
<dbReference type="InterPro" id="IPR040198">
    <property type="entry name" value="Fido_containing"/>
</dbReference>
<gene>
    <name evidence="2" type="ORF">WMO45_00170</name>
</gene>
<name>A0ABV1EMS9_9FIRM</name>
<comment type="caution">
    <text evidence="2">The sequence shown here is derived from an EMBL/GenBank/DDBJ whole genome shotgun (WGS) entry which is preliminary data.</text>
</comment>
<protein>
    <submittedName>
        <fullName evidence="2">Fic family protein</fullName>
    </submittedName>
</protein>
<accession>A0ABV1EMS9</accession>
<dbReference type="EMBL" id="JBBMFT010000001">
    <property type="protein sequence ID" value="MEQ2454926.1"/>
    <property type="molecule type" value="Genomic_DNA"/>
</dbReference>
<dbReference type="PROSITE" id="PS51459">
    <property type="entry name" value="FIDO"/>
    <property type="match status" value="1"/>
</dbReference>
<dbReference type="RefSeq" id="WP_349138601.1">
    <property type="nucleotide sequence ID" value="NZ_JBBMFT010000001.1"/>
</dbReference>
<dbReference type="PANTHER" id="PTHR13504">
    <property type="entry name" value="FIDO DOMAIN-CONTAINING PROTEIN DDB_G0283145"/>
    <property type="match status" value="1"/>
</dbReference>
<dbReference type="InterPro" id="IPR003812">
    <property type="entry name" value="Fido"/>
</dbReference>
<dbReference type="Pfam" id="PF02661">
    <property type="entry name" value="Fic"/>
    <property type="match status" value="1"/>
</dbReference>
<feature type="domain" description="Fido" evidence="1">
    <location>
        <begin position="148"/>
        <end position="291"/>
    </location>
</feature>
<dbReference type="InterPro" id="IPR036597">
    <property type="entry name" value="Fido-like_dom_sf"/>
</dbReference>
<dbReference type="Gene3D" id="1.10.3290.10">
    <property type="entry name" value="Fido-like domain"/>
    <property type="match status" value="1"/>
</dbReference>